<reference evidence="1 2" key="1">
    <citation type="journal article" date="2019" name="Sci. Rep.">
        <title>Orb-weaving spider Araneus ventricosus genome elucidates the spidroin gene catalogue.</title>
        <authorList>
            <person name="Kono N."/>
            <person name="Nakamura H."/>
            <person name="Ohtoshi R."/>
            <person name="Moran D.A.P."/>
            <person name="Shinohara A."/>
            <person name="Yoshida Y."/>
            <person name="Fujiwara M."/>
            <person name="Mori M."/>
            <person name="Tomita M."/>
            <person name="Arakawa K."/>
        </authorList>
    </citation>
    <scope>NUCLEOTIDE SEQUENCE [LARGE SCALE GENOMIC DNA]</scope>
</reference>
<evidence type="ECO:0000313" key="2">
    <source>
        <dbReference type="Proteomes" id="UP000499080"/>
    </source>
</evidence>
<gene>
    <name evidence="1" type="ORF">AVEN_260278_1</name>
</gene>
<accession>A0A4Y2W8E3</accession>
<comment type="caution">
    <text evidence="1">The sequence shown here is derived from an EMBL/GenBank/DDBJ whole genome shotgun (WGS) entry which is preliminary data.</text>
</comment>
<feature type="non-terminal residue" evidence="1">
    <location>
        <position position="1"/>
    </location>
</feature>
<dbReference type="AlphaFoldDB" id="A0A4Y2W8E3"/>
<dbReference type="Proteomes" id="UP000499080">
    <property type="component" value="Unassembled WGS sequence"/>
</dbReference>
<organism evidence="1 2">
    <name type="scientific">Araneus ventricosus</name>
    <name type="common">Orbweaver spider</name>
    <name type="synonym">Epeira ventricosa</name>
    <dbReference type="NCBI Taxonomy" id="182803"/>
    <lineage>
        <taxon>Eukaryota</taxon>
        <taxon>Metazoa</taxon>
        <taxon>Ecdysozoa</taxon>
        <taxon>Arthropoda</taxon>
        <taxon>Chelicerata</taxon>
        <taxon>Arachnida</taxon>
        <taxon>Araneae</taxon>
        <taxon>Araneomorphae</taxon>
        <taxon>Entelegynae</taxon>
        <taxon>Araneoidea</taxon>
        <taxon>Araneidae</taxon>
        <taxon>Araneus</taxon>
    </lineage>
</organism>
<sequence>IEQRPTVFVVHAIILKHYAEDLAKRNPSVCSIPDGKLRPIESLGCIQVHQIHPET</sequence>
<protein>
    <submittedName>
        <fullName evidence="1">Uncharacterized protein</fullName>
    </submittedName>
</protein>
<keyword evidence="2" id="KW-1185">Reference proteome</keyword>
<name>A0A4Y2W8E3_ARAVE</name>
<evidence type="ECO:0000313" key="1">
    <source>
        <dbReference type="EMBL" id="GBO33695.1"/>
    </source>
</evidence>
<proteinExistence type="predicted"/>
<dbReference type="EMBL" id="BGPR01057344">
    <property type="protein sequence ID" value="GBO33695.1"/>
    <property type="molecule type" value="Genomic_DNA"/>
</dbReference>